<sequence>MTGTTVHPGANVDAPTTPRLLELLRTAALAALRVLRLGDTFRPL</sequence>
<accession>A0ABW2W069</accession>
<proteinExistence type="predicted"/>
<name>A0ABW2W069_9ACTN</name>
<evidence type="ECO:0000313" key="2">
    <source>
        <dbReference type="Proteomes" id="UP001597023"/>
    </source>
</evidence>
<keyword evidence="2" id="KW-1185">Reference proteome</keyword>
<reference evidence="2" key="1">
    <citation type="journal article" date="2019" name="Int. J. Syst. Evol. Microbiol.">
        <title>The Global Catalogue of Microorganisms (GCM) 10K type strain sequencing project: providing services to taxonomists for standard genome sequencing and annotation.</title>
        <authorList>
            <consortium name="The Broad Institute Genomics Platform"/>
            <consortium name="The Broad Institute Genome Sequencing Center for Infectious Disease"/>
            <person name="Wu L."/>
            <person name="Ma J."/>
        </authorList>
    </citation>
    <scope>NUCLEOTIDE SEQUENCE [LARGE SCALE GENOMIC DNA]</scope>
    <source>
        <strain evidence="2">CGMCC 4.7400</strain>
    </source>
</reference>
<comment type="caution">
    <text evidence="1">The sequence shown here is derived from an EMBL/GenBank/DDBJ whole genome shotgun (WGS) entry which is preliminary data.</text>
</comment>
<protein>
    <submittedName>
        <fullName evidence="1">Uncharacterized protein</fullName>
    </submittedName>
</protein>
<gene>
    <name evidence="1" type="ORF">ACFQZ6_00300</name>
</gene>
<organism evidence="1 2">
    <name type="scientific">Streptomyces flavalbus</name>
    <dbReference type="NCBI Taxonomy" id="2665155"/>
    <lineage>
        <taxon>Bacteria</taxon>
        <taxon>Bacillati</taxon>
        <taxon>Actinomycetota</taxon>
        <taxon>Actinomycetes</taxon>
        <taxon>Kitasatosporales</taxon>
        <taxon>Streptomycetaceae</taxon>
        <taxon>Streptomyces</taxon>
    </lineage>
</organism>
<dbReference type="RefSeq" id="WP_381604275.1">
    <property type="nucleotide sequence ID" value="NZ_JBHTEB010000001.1"/>
</dbReference>
<dbReference type="EMBL" id="JBHTEB010000001">
    <property type="protein sequence ID" value="MFD0312701.1"/>
    <property type="molecule type" value="Genomic_DNA"/>
</dbReference>
<dbReference type="Proteomes" id="UP001597023">
    <property type="component" value="Unassembled WGS sequence"/>
</dbReference>
<evidence type="ECO:0000313" key="1">
    <source>
        <dbReference type="EMBL" id="MFD0312701.1"/>
    </source>
</evidence>